<proteinExistence type="predicted"/>
<protein>
    <submittedName>
        <fullName evidence="1">Uncharacterized protein</fullName>
    </submittedName>
</protein>
<dbReference type="AlphaFoldDB" id="A0AA86SDL4"/>
<dbReference type="Gramene" id="rna-AYBTSS11_LOCUS9552">
    <property type="protein sequence ID" value="CAJ1940151.1"/>
    <property type="gene ID" value="gene-AYBTSS11_LOCUS9552"/>
</dbReference>
<evidence type="ECO:0000313" key="1">
    <source>
        <dbReference type="EMBL" id="CAJ1940151.1"/>
    </source>
</evidence>
<keyword evidence="2" id="KW-1185">Reference proteome</keyword>
<evidence type="ECO:0000313" key="2">
    <source>
        <dbReference type="Proteomes" id="UP001189624"/>
    </source>
</evidence>
<gene>
    <name evidence="1" type="ORF">AYBTSS11_LOCUS9552</name>
</gene>
<dbReference type="Proteomes" id="UP001189624">
    <property type="component" value="Chromosome 3"/>
</dbReference>
<organism evidence="1 2">
    <name type="scientific">Sphenostylis stenocarpa</name>
    <dbReference type="NCBI Taxonomy" id="92480"/>
    <lineage>
        <taxon>Eukaryota</taxon>
        <taxon>Viridiplantae</taxon>
        <taxon>Streptophyta</taxon>
        <taxon>Embryophyta</taxon>
        <taxon>Tracheophyta</taxon>
        <taxon>Spermatophyta</taxon>
        <taxon>Magnoliopsida</taxon>
        <taxon>eudicotyledons</taxon>
        <taxon>Gunneridae</taxon>
        <taxon>Pentapetalae</taxon>
        <taxon>rosids</taxon>
        <taxon>fabids</taxon>
        <taxon>Fabales</taxon>
        <taxon>Fabaceae</taxon>
        <taxon>Papilionoideae</taxon>
        <taxon>50 kb inversion clade</taxon>
        <taxon>NPAAA clade</taxon>
        <taxon>indigoferoid/millettioid clade</taxon>
        <taxon>Phaseoleae</taxon>
        <taxon>Sphenostylis</taxon>
    </lineage>
</organism>
<dbReference type="EMBL" id="OY731400">
    <property type="protein sequence ID" value="CAJ1940151.1"/>
    <property type="molecule type" value="Genomic_DNA"/>
</dbReference>
<name>A0AA86SDL4_9FABA</name>
<sequence length="86" mass="9612">MAHKLSQVFYDHVQPSRAKSSQAEMQWKDWRIVIDGGGGGGGGDVIVCGALKMLRTQIDEHVIENPRGVDHYGHFRSQSTAFELWS</sequence>
<reference evidence="1" key="1">
    <citation type="submission" date="2023-10" db="EMBL/GenBank/DDBJ databases">
        <authorList>
            <person name="Domelevo Entfellner J.-B."/>
        </authorList>
    </citation>
    <scope>NUCLEOTIDE SEQUENCE</scope>
</reference>
<accession>A0AA86SDL4</accession>